<organism evidence="1">
    <name type="scientific">marine sediment metagenome</name>
    <dbReference type="NCBI Taxonomy" id="412755"/>
    <lineage>
        <taxon>unclassified sequences</taxon>
        <taxon>metagenomes</taxon>
        <taxon>ecological metagenomes</taxon>
    </lineage>
</organism>
<gene>
    <name evidence="1" type="ORF">LCGC14_0549190</name>
</gene>
<evidence type="ECO:0000313" key="1">
    <source>
        <dbReference type="EMBL" id="KKN58741.1"/>
    </source>
</evidence>
<dbReference type="EMBL" id="LAZR01000749">
    <property type="protein sequence ID" value="KKN58741.1"/>
    <property type="molecule type" value="Genomic_DNA"/>
</dbReference>
<protein>
    <submittedName>
        <fullName evidence="1">Uncharacterized protein</fullName>
    </submittedName>
</protein>
<dbReference type="AlphaFoldDB" id="A0A0F9UBV2"/>
<proteinExistence type="predicted"/>
<comment type="caution">
    <text evidence="1">The sequence shown here is derived from an EMBL/GenBank/DDBJ whole genome shotgun (WGS) entry which is preliminary data.</text>
</comment>
<accession>A0A0F9UBV2</accession>
<name>A0A0F9UBV2_9ZZZZ</name>
<sequence length="169" mass="18160">MSDDAFLEVLAGCTDVCAGMDLSDDGWAPPDGEYDVMLEDVTVGVKEKDGINNAWVKPTFHIPDGEFAGRTFSDFYWIPGGMTEPPISVKNLCRLATCLQGSETKDPIEAAEVCKAGVSEYLTVQIYRTTARKGKNAGKVYVNIRFLALLAATDAPSDGAQDVDASVVE</sequence>
<reference evidence="1" key="1">
    <citation type="journal article" date="2015" name="Nature">
        <title>Complex archaea that bridge the gap between prokaryotes and eukaryotes.</title>
        <authorList>
            <person name="Spang A."/>
            <person name="Saw J.H."/>
            <person name="Jorgensen S.L."/>
            <person name="Zaremba-Niedzwiedzka K."/>
            <person name="Martijn J."/>
            <person name="Lind A.E."/>
            <person name="van Eijk R."/>
            <person name="Schleper C."/>
            <person name="Guy L."/>
            <person name="Ettema T.J."/>
        </authorList>
    </citation>
    <scope>NUCLEOTIDE SEQUENCE</scope>
</reference>